<dbReference type="EMBL" id="JACRSQ010000003">
    <property type="protein sequence ID" value="MBC8542559.1"/>
    <property type="molecule type" value="Genomic_DNA"/>
</dbReference>
<dbReference type="InterPro" id="IPR003010">
    <property type="entry name" value="C-N_Hydrolase"/>
</dbReference>
<dbReference type="SUPFAM" id="SSF56317">
    <property type="entry name" value="Carbon-nitrogen hydrolase"/>
    <property type="match status" value="1"/>
</dbReference>
<dbReference type="Pfam" id="PF00795">
    <property type="entry name" value="CN_hydrolase"/>
    <property type="match status" value="1"/>
</dbReference>
<accession>A0A926DRP9</accession>
<gene>
    <name evidence="3" type="ORF">H8730_03225</name>
</gene>
<dbReference type="PROSITE" id="PS50263">
    <property type="entry name" value="CN_HYDROLASE"/>
    <property type="match status" value="1"/>
</dbReference>
<evidence type="ECO:0000256" key="1">
    <source>
        <dbReference type="ARBA" id="ARBA00022801"/>
    </source>
</evidence>
<proteinExistence type="predicted"/>
<comment type="caution">
    <text evidence="3">The sequence shown here is derived from an EMBL/GenBank/DDBJ whole genome shotgun (WGS) entry which is preliminary data.</text>
</comment>
<dbReference type="InterPro" id="IPR050345">
    <property type="entry name" value="Aliph_Amidase/BUP"/>
</dbReference>
<sequence length="309" mass="33377">MSNHGGNSAAIPDIGNGILSYSAVQFDPISANTLEEVDQNADRILQWMDRAVVGNPGCDIIVFPECCFQGMAPVNWLQVGIAINSVPIQKVCAKCKELSVWGIFNPWIKPEDGSDIENTAIVVNDQGEIAAQYIKMNPALSMEPTKPGRDMVVCNGPKGSKIAILICADALYPECWREAAFKGANVVFHISHWPIPGERMWKITNQAGAIFNSYYVIGVNSVCTDEGYSFFGGSMAVDPMGMITYEAPRGMPCVFTGAISPMAVDAARISGSNLLWTAYHRGACSADQKGVGLDLSDYTFYSAHSGEEN</sequence>
<feature type="domain" description="CN hydrolase" evidence="2">
    <location>
        <begin position="19"/>
        <end position="261"/>
    </location>
</feature>
<protein>
    <recommendedName>
        <fullName evidence="2">CN hydrolase domain-containing protein</fullName>
    </recommendedName>
</protein>
<keyword evidence="4" id="KW-1185">Reference proteome</keyword>
<keyword evidence="1" id="KW-0378">Hydrolase</keyword>
<dbReference type="RefSeq" id="WP_177713549.1">
    <property type="nucleotide sequence ID" value="NZ_JACRSQ010000003.1"/>
</dbReference>
<dbReference type="InterPro" id="IPR036526">
    <property type="entry name" value="C-N_Hydrolase_sf"/>
</dbReference>
<evidence type="ECO:0000313" key="4">
    <source>
        <dbReference type="Proteomes" id="UP000657006"/>
    </source>
</evidence>
<dbReference type="GO" id="GO:0016811">
    <property type="term" value="F:hydrolase activity, acting on carbon-nitrogen (but not peptide) bonds, in linear amides"/>
    <property type="evidence" value="ECO:0007669"/>
    <property type="project" value="TreeGrafter"/>
</dbReference>
<dbReference type="AlphaFoldDB" id="A0A926DRP9"/>
<dbReference type="PANTHER" id="PTHR43674">
    <property type="entry name" value="NITRILASE C965.09-RELATED"/>
    <property type="match status" value="1"/>
</dbReference>
<dbReference type="Gene3D" id="3.60.110.10">
    <property type="entry name" value="Carbon-nitrogen hydrolase"/>
    <property type="match status" value="1"/>
</dbReference>
<name>A0A926DRP9_9FIRM</name>
<dbReference type="Proteomes" id="UP000657006">
    <property type="component" value="Unassembled WGS sequence"/>
</dbReference>
<evidence type="ECO:0000313" key="3">
    <source>
        <dbReference type="EMBL" id="MBC8542559.1"/>
    </source>
</evidence>
<organism evidence="3 4">
    <name type="scientific">Bianquea renquensis</name>
    <dbReference type="NCBI Taxonomy" id="2763661"/>
    <lineage>
        <taxon>Bacteria</taxon>
        <taxon>Bacillati</taxon>
        <taxon>Bacillota</taxon>
        <taxon>Clostridia</taxon>
        <taxon>Eubacteriales</taxon>
        <taxon>Bianqueaceae</taxon>
        <taxon>Bianquea</taxon>
    </lineage>
</organism>
<reference evidence="3" key="1">
    <citation type="submission" date="2020-08" db="EMBL/GenBank/DDBJ databases">
        <title>Genome public.</title>
        <authorList>
            <person name="Liu C."/>
            <person name="Sun Q."/>
        </authorList>
    </citation>
    <scope>NUCLEOTIDE SEQUENCE</scope>
    <source>
        <strain evidence="3">NSJ-32</strain>
    </source>
</reference>
<evidence type="ECO:0000259" key="2">
    <source>
        <dbReference type="PROSITE" id="PS50263"/>
    </source>
</evidence>
<dbReference type="PANTHER" id="PTHR43674:SF2">
    <property type="entry name" value="BETA-UREIDOPROPIONASE"/>
    <property type="match status" value="1"/>
</dbReference>